<evidence type="ECO:0000313" key="3">
    <source>
        <dbReference type="Proteomes" id="UP000002236"/>
    </source>
</evidence>
<protein>
    <submittedName>
        <fullName evidence="2">Alt RNA polymerase ADP-ribosylase</fullName>
    </submittedName>
</protein>
<proteinExistence type="predicted"/>
<dbReference type="EMBL" id="HM452126">
    <property type="protein sequence ID" value="ADM79888.1"/>
    <property type="molecule type" value="Genomic_DNA"/>
</dbReference>
<dbReference type="Pfam" id="PF03496">
    <property type="entry name" value="ADPrib_exo_Tox"/>
    <property type="match status" value="1"/>
</dbReference>
<dbReference type="GO" id="GO:0005576">
    <property type="term" value="C:extracellular region"/>
    <property type="evidence" value="ECO:0007669"/>
    <property type="project" value="InterPro"/>
</dbReference>
<organism evidence="2 3">
    <name type="scientific">Aeromonas phage phiAS5</name>
    <dbReference type="NCBI Taxonomy" id="879630"/>
    <lineage>
        <taxon>Viruses</taxon>
        <taxon>Duplodnaviria</taxon>
        <taxon>Heunggongvirae</taxon>
        <taxon>Uroviricota</taxon>
        <taxon>Caudoviricetes</taxon>
        <taxon>Pantevenvirales</taxon>
        <taxon>Straboviridae</taxon>
        <taxon>Chrysonvirus</taxon>
        <taxon>Chrysonvirus as5</taxon>
    </lineage>
</organism>
<dbReference type="InterPro" id="IPR003540">
    <property type="entry name" value="ADP-ribosyltransferase"/>
</dbReference>
<evidence type="ECO:0000313" key="2">
    <source>
        <dbReference type="EMBL" id="ADM79888.1"/>
    </source>
</evidence>
<evidence type="ECO:0000259" key="1">
    <source>
        <dbReference type="Pfam" id="PF03496"/>
    </source>
</evidence>
<dbReference type="SUPFAM" id="SSF56399">
    <property type="entry name" value="ADP-ribosylation"/>
    <property type="match status" value="1"/>
</dbReference>
<feature type="domain" description="ADP ribosyltransferase" evidence="1">
    <location>
        <begin position="361"/>
        <end position="554"/>
    </location>
</feature>
<sequence length="647" mass="71095">MSIKDMLLTEASPLPYSAVKATVTSSTNDIWTFTVAGKTLGVKANSLRTSGLTAYRKSKLPSVFHMFSIDASGKTSKTVKMIPQAPNVIATVAEIIANETHDNKLNDVVIFRVPASMGRAETVSSLIARYIKKSAVPFEQKGVVNVGEKGFNYVFMTRKGKSPTVAEVFGIKDEDVQSLTLDQIDANETAVEEIVSKIEPKIKLAVPSKVKFSEIVASAPANDRVIDFEKKNPPIIRTFDATKRPEFKMSELYGLYYEPDNPIMGAKDLSQEFKAMARGGLMDAISLNSMADATEAREYALKIVEMGITMADFLRKTPKYEEVKRFVEEEVTGNEKEAINIMDAIFVSGIVEGVSVPITRSYQQYKPSMSTANKKAIEKYCGQGFTAMNEFLIEGGTSSSVANIIQELDLAFMEAGVRVDPKLTVYRGSQLKSEEASSAAKSKLFYFRSFVSTSLNPKVGFTFGGNDKAKIAKIMTAADRVESLEGKTMAHERVIAAFMINGLDSIPVLIPGAHSPFAAECEIILPRGTTIRINDMATAKVNPFDSGVSHIVFECSVVPHSEISINEVVYDGDEFAETGRLVEFTEFCRSSSIMTEAKKKSSKEQERMDAAVGFMTAVNSDAFTKRLTKKEKEEIERIAAKYCSRLI</sequence>
<dbReference type="Proteomes" id="UP000002236">
    <property type="component" value="Segment"/>
</dbReference>
<dbReference type="Gene3D" id="3.90.176.10">
    <property type="entry name" value="Toxin ADP-ribosyltransferase, Chain A, domain 1"/>
    <property type="match status" value="1"/>
</dbReference>
<reference evidence="2 3" key="1">
    <citation type="journal article" date="2012" name="Vet. Microbiol.">
        <title>Complete genome sequence and characterization of a broad-host range T4-like bacteriophage phiAS5 infecting Aeromonas salmonicida subsp. salmonicida.</title>
        <authorList>
            <person name="Kim J.H."/>
            <person name="Son J.S."/>
            <person name="Choi Y.J."/>
            <person name="Choresca C.H.Jr."/>
            <person name="Shin S.P."/>
            <person name="Han J.E."/>
            <person name="Jun J.W."/>
            <person name="Park S.C."/>
        </authorList>
    </citation>
    <scope>NUCLEOTIDE SEQUENCE [LARGE SCALE GENOMIC DNA]</scope>
</reference>
<dbReference type="RefSeq" id="YP_003969334.1">
    <property type="nucleotide sequence ID" value="NC_014636.1"/>
</dbReference>
<keyword evidence="3" id="KW-1185">Reference proteome</keyword>
<dbReference type="KEGG" id="vg:9861452"/>
<dbReference type="PROSITE" id="PS51996">
    <property type="entry name" value="TR_MART"/>
    <property type="match status" value="1"/>
</dbReference>
<name>E1A2E2_9CAUD</name>
<dbReference type="OrthoDB" id="5641at10239"/>
<gene>
    <name evidence="2" type="ORF">phiAS5_ORF0045</name>
</gene>
<dbReference type="GeneID" id="9861452"/>
<accession>E1A2E2</accession>